<feature type="domain" description="Cyclin-like" evidence="7">
    <location>
        <begin position="69"/>
        <end position="159"/>
    </location>
</feature>
<evidence type="ECO:0000313" key="10">
    <source>
        <dbReference type="Proteomes" id="UP000734854"/>
    </source>
</evidence>
<protein>
    <submittedName>
        <fullName evidence="9">Uncharacterized protein</fullName>
    </submittedName>
</protein>
<dbReference type="PANTHER" id="PTHR10177">
    <property type="entry name" value="CYCLINS"/>
    <property type="match status" value="1"/>
</dbReference>
<dbReference type="InterPro" id="IPR013763">
    <property type="entry name" value="Cyclin-like_dom"/>
</dbReference>
<dbReference type="InterPro" id="IPR006671">
    <property type="entry name" value="Cyclin_N"/>
</dbReference>
<dbReference type="SUPFAM" id="SSF47954">
    <property type="entry name" value="Cyclin-like"/>
    <property type="match status" value="1"/>
</dbReference>
<dbReference type="AlphaFoldDB" id="A0A8J5KTI6"/>
<evidence type="ECO:0000256" key="6">
    <source>
        <dbReference type="SAM" id="MobiDB-lite"/>
    </source>
</evidence>
<accession>A0A8J5KTI6</accession>
<evidence type="ECO:0000313" key="9">
    <source>
        <dbReference type="EMBL" id="KAG6494769.1"/>
    </source>
</evidence>
<dbReference type="CDD" id="cd20543">
    <property type="entry name" value="CYCLIN_AtCycD-like_rpt1"/>
    <property type="match status" value="1"/>
</dbReference>
<organism evidence="9 10">
    <name type="scientific">Zingiber officinale</name>
    <name type="common">Ginger</name>
    <name type="synonym">Amomum zingiber</name>
    <dbReference type="NCBI Taxonomy" id="94328"/>
    <lineage>
        <taxon>Eukaryota</taxon>
        <taxon>Viridiplantae</taxon>
        <taxon>Streptophyta</taxon>
        <taxon>Embryophyta</taxon>
        <taxon>Tracheophyta</taxon>
        <taxon>Spermatophyta</taxon>
        <taxon>Magnoliopsida</taxon>
        <taxon>Liliopsida</taxon>
        <taxon>Zingiberales</taxon>
        <taxon>Zingiberaceae</taxon>
        <taxon>Zingiber</taxon>
    </lineage>
</organism>
<dbReference type="Proteomes" id="UP000734854">
    <property type="component" value="Unassembled WGS sequence"/>
</dbReference>
<keyword evidence="10" id="KW-1185">Reference proteome</keyword>
<evidence type="ECO:0000256" key="4">
    <source>
        <dbReference type="ARBA" id="ARBA00023306"/>
    </source>
</evidence>
<feature type="domain" description="Cyclin C-terminal" evidence="8">
    <location>
        <begin position="168"/>
        <end position="292"/>
    </location>
</feature>
<evidence type="ECO:0000256" key="3">
    <source>
        <dbReference type="ARBA" id="ARBA00023127"/>
    </source>
</evidence>
<dbReference type="InterPro" id="IPR004367">
    <property type="entry name" value="Cyclin_C-dom"/>
</dbReference>
<proteinExistence type="inferred from homology"/>
<dbReference type="Pfam" id="PF00134">
    <property type="entry name" value="Cyclin_N"/>
    <property type="match status" value="1"/>
</dbReference>
<keyword evidence="4" id="KW-0131">Cell cycle</keyword>
<gene>
    <name evidence="9" type="ORF">ZIOFF_042530</name>
</gene>
<dbReference type="EMBL" id="JACMSC010000012">
    <property type="protein sequence ID" value="KAG6494769.1"/>
    <property type="molecule type" value="Genomic_DNA"/>
</dbReference>
<keyword evidence="3 5" id="KW-0195">Cyclin</keyword>
<dbReference type="Pfam" id="PF02984">
    <property type="entry name" value="Cyclin_C"/>
    <property type="match status" value="1"/>
</dbReference>
<evidence type="ECO:0000256" key="5">
    <source>
        <dbReference type="RuleBase" id="RU000383"/>
    </source>
</evidence>
<dbReference type="InterPro" id="IPR036915">
    <property type="entry name" value="Cyclin-like_sf"/>
</dbReference>
<dbReference type="Gene3D" id="1.10.472.10">
    <property type="entry name" value="Cyclin-like"/>
    <property type="match status" value="2"/>
</dbReference>
<dbReference type="GO" id="GO:0051301">
    <property type="term" value="P:cell division"/>
    <property type="evidence" value="ECO:0007669"/>
    <property type="project" value="UniProtKB-KW"/>
</dbReference>
<dbReference type="SMART" id="SM01332">
    <property type="entry name" value="Cyclin_C"/>
    <property type="match status" value="1"/>
</dbReference>
<evidence type="ECO:0000259" key="7">
    <source>
        <dbReference type="SMART" id="SM00385"/>
    </source>
</evidence>
<dbReference type="SMART" id="SM00385">
    <property type="entry name" value="CYCLIN"/>
    <property type="match status" value="1"/>
</dbReference>
<dbReference type="InterPro" id="IPR039361">
    <property type="entry name" value="Cyclin"/>
</dbReference>
<evidence type="ECO:0000259" key="8">
    <source>
        <dbReference type="SMART" id="SM01332"/>
    </source>
</evidence>
<sequence>MGESNNLLCYEDGAFLDFSLTDVAQLHGVLVACDEDCLEKLESRDSVFRSQHPKPSDCCSNHFRSDAVEWILRVAFQTKSCFGFSCRTAYLAVAYFDRFLAQRSIEDGKPWAARLLSLACVSVAAKMEERSVPTLTDLQSDALSFDANSLQRMELLLLDTLQWRMNSVTPFDYLSYFISKFRCDSSPEESSRRAIDFIFSAINMINLAAYRSSAIAAAAVLAASSKLYAKEVLESKISSVSMFGSCSEKEHVFFCYKIMTRDPSHNDSKRRSAKRPSSSTEEHSSITEVSDSAPSNSSMNKRRRLRLADTNRRQP</sequence>
<keyword evidence="2" id="KW-0132">Cell division</keyword>
<evidence type="ECO:0000256" key="1">
    <source>
        <dbReference type="ARBA" id="ARBA00009065"/>
    </source>
</evidence>
<dbReference type="FunFam" id="1.10.472.10:FF:000060">
    <property type="entry name" value="D6-type cyclin"/>
    <property type="match status" value="1"/>
</dbReference>
<feature type="region of interest" description="Disordered" evidence="6">
    <location>
        <begin position="263"/>
        <end position="315"/>
    </location>
</feature>
<feature type="compositionally biased region" description="Basic and acidic residues" evidence="6">
    <location>
        <begin position="306"/>
        <end position="315"/>
    </location>
</feature>
<comment type="caution">
    <text evidence="9">The sequence shown here is derived from an EMBL/GenBank/DDBJ whole genome shotgun (WGS) entry which is preliminary data.</text>
</comment>
<reference evidence="9 10" key="1">
    <citation type="submission" date="2020-08" db="EMBL/GenBank/DDBJ databases">
        <title>Plant Genome Project.</title>
        <authorList>
            <person name="Zhang R.-G."/>
        </authorList>
    </citation>
    <scope>NUCLEOTIDE SEQUENCE [LARGE SCALE GENOMIC DNA]</scope>
    <source>
        <tissue evidence="9">Rhizome</tissue>
    </source>
</reference>
<name>A0A8J5KTI6_ZINOF</name>
<comment type="similarity">
    <text evidence="1">Belongs to the cyclin family. Cyclin D subfamily.</text>
</comment>
<evidence type="ECO:0000256" key="2">
    <source>
        <dbReference type="ARBA" id="ARBA00022618"/>
    </source>
</evidence>